<dbReference type="InterPro" id="IPR001810">
    <property type="entry name" value="F-box_dom"/>
</dbReference>
<dbReference type="PANTHER" id="PTHR35546">
    <property type="entry name" value="F-BOX PROTEIN INTERACTION DOMAIN PROTEIN-RELATED"/>
    <property type="match status" value="1"/>
</dbReference>
<dbReference type="SUPFAM" id="SSF81383">
    <property type="entry name" value="F-box domain"/>
    <property type="match status" value="1"/>
</dbReference>
<dbReference type="InterPro" id="IPR056592">
    <property type="entry name" value="Beta-prop_At3g26010-like"/>
</dbReference>
<feature type="compositionally biased region" description="Polar residues" evidence="1">
    <location>
        <begin position="50"/>
        <end position="60"/>
    </location>
</feature>
<dbReference type="Gene3D" id="1.20.1280.50">
    <property type="match status" value="1"/>
</dbReference>
<evidence type="ECO:0000256" key="1">
    <source>
        <dbReference type="SAM" id="MobiDB-lite"/>
    </source>
</evidence>
<dbReference type="OrthoDB" id="1136566at2759"/>
<protein>
    <submittedName>
        <fullName evidence="4">F-box domain containing protein</fullName>
    </submittedName>
</protein>
<dbReference type="InterPro" id="IPR036047">
    <property type="entry name" value="F-box-like_dom_sf"/>
</dbReference>
<accession>A0A2P5CFN9</accession>
<dbReference type="AlphaFoldDB" id="A0A2P5CFN9"/>
<evidence type="ECO:0000259" key="3">
    <source>
        <dbReference type="Pfam" id="PF24750"/>
    </source>
</evidence>
<evidence type="ECO:0000313" key="5">
    <source>
        <dbReference type="Proteomes" id="UP000237000"/>
    </source>
</evidence>
<gene>
    <name evidence="4" type="ORF">TorRG33x02_286720</name>
</gene>
<dbReference type="FunCoup" id="A0A2P5CFN9">
    <property type="interactions" value="132"/>
</dbReference>
<dbReference type="EMBL" id="JXTC01000370">
    <property type="protein sequence ID" value="PON59870.1"/>
    <property type="molecule type" value="Genomic_DNA"/>
</dbReference>
<keyword evidence="5" id="KW-1185">Reference proteome</keyword>
<proteinExistence type="predicted"/>
<dbReference type="PANTHER" id="PTHR35546:SF25">
    <property type="entry name" value="F-BOX DOMAIN-CONTAINING PROTEIN"/>
    <property type="match status" value="1"/>
</dbReference>
<comment type="caution">
    <text evidence="4">The sequence shown here is derived from an EMBL/GenBank/DDBJ whole genome shotgun (WGS) entry which is preliminary data.</text>
</comment>
<organism evidence="4 5">
    <name type="scientific">Trema orientale</name>
    <name type="common">Charcoal tree</name>
    <name type="synonym">Celtis orientalis</name>
    <dbReference type="NCBI Taxonomy" id="63057"/>
    <lineage>
        <taxon>Eukaryota</taxon>
        <taxon>Viridiplantae</taxon>
        <taxon>Streptophyta</taxon>
        <taxon>Embryophyta</taxon>
        <taxon>Tracheophyta</taxon>
        <taxon>Spermatophyta</taxon>
        <taxon>Magnoliopsida</taxon>
        <taxon>eudicotyledons</taxon>
        <taxon>Gunneridae</taxon>
        <taxon>Pentapetalae</taxon>
        <taxon>rosids</taxon>
        <taxon>fabids</taxon>
        <taxon>Rosales</taxon>
        <taxon>Cannabaceae</taxon>
        <taxon>Trema</taxon>
    </lineage>
</organism>
<feature type="compositionally biased region" description="Basic residues" evidence="1">
    <location>
        <begin position="74"/>
        <end position="95"/>
    </location>
</feature>
<dbReference type="Pfam" id="PF24750">
    <property type="entry name" value="b-prop_At3g26010-like"/>
    <property type="match status" value="1"/>
</dbReference>
<dbReference type="Pfam" id="PF12937">
    <property type="entry name" value="F-box-like"/>
    <property type="match status" value="1"/>
</dbReference>
<sequence length="630" mass="72743">MLEQSKMRKVGEAQSESERPMKRCSKLREGKSHRKRRPGKTGKEMHQLGEGQSESPSMNNKRLPGEGQSESHVKRCRKLGKGRSESHRKKKKKLLKLGGDEQLDSESEATRAASKFISVIGDDILLEILLRLPEARTVIRCSSVCKRWFSLVSRLDDLYFIHKFNHHHTQKRLLLWGPNEDINSDDSQLPYTLFIRGHYISCWVYPVLKPSHIEPYKDLFSEKSMILYPSLSNCFASGSILDFLNWPHAFIVSSCYDLLLLTELTHDSYIVCNPLTRQFVEVPQAPRYMYTYDYDGDDFGQVISRCGFVCVPRCSCNKLSYYCNCSIEYKVVLITANECDPQHHAVIFSSETGKWFEYSAFRSPVCLSHWHLSPVACNGIVYWPFGKNDFEGIAAVDLFKESIDSEYEEHNLQRFHSISLPVEFDSSLNRAFQENARLAVVRGRLRLAQFYLDEEAGSYVLKAWELEGATTWILVHHVSLKRGHEGLYVFLIALHPEDGDAFFFARMEYEEIDICQYKIGEDSFEEYVCDFPCSSEWVWKSLFLLTLKATETPHGIPAELLCLKLNANPSHKRKCPLAPQSNEVDHLFLLDADGIYMHMIIYFKRFGKLLVWIVEAKSSFYMVTDVRLIQ</sequence>
<feature type="domain" description="F-box protein At3g26010-like beta-propeller" evidence="3">
    <location>
        <begin position="252"/>
        <end position="505"/>
    </location>
</feature>
<evidence type="ECO:0000259" key="2">
    <source>
        <dbReference type="Pfam" id="PF12937"/>
    </source>
</evidence>
<evidence type="ECO:0000313" key="4">
    <source>
        <dbReference type="EMBL" id="PON59870.1"/>
    </source>
</evidence>
<feature type="compositionally biased region" description="Basic and acidic residues" evidence="1">
    <location>
        <begin position="1"/>
        <end position="30"/>
    </location>
</feature>
<feature type="region of interest" description="Disordered" evidence="1">
    <location>
        <begin position="1"/>
        <end position="104"/>
    </location>
</feature>
<name>A0A2P5CFN9_TREOI</name>
<dbReference type="Proteomes" id="UP000237000">
    <property type="component" value="Unassembled WGS sequence"/>
</dbReference>
<dbReference type="InParanoid" id="A0A2P5CFN9"/>
<feature type="compositionally biased region" description="Basic residues" evidence="1">
    <location>
        <begin position="31"/>
        <end position="40"/>
    </location>
</feature>
<reference evidence="5" key="1">
    <citation type="submission" date="2016-06" db="EMBL/GenBank/DDBJ databases">
        <title>Parallel loss of symbiosis genes in relatives of nitrogen-fixing non-legume Parasponia.</title>
        <authorList>
            <person name="Van Velzen R."/>
            <person name="Holmer R."/>
            <person name="Bu F."/>
            <person name="Rutten L."/>
            <person name="Van Zeijl A."/>
            <person name="Liu W."/>
            <person name="Santuari L."/>
            <person name="Cao Q."/>
            <person name="Sharma T."/>
            <person name="Shen D."/>
            <person name="Roswanjaya Y."/>
            <person name="Wardhani T."/>
            <person name="Kalhor M.S."/>
            <person name="Jansen J."/>
            <person name="Van den Hoogen J."/>
            <person name="Gungor B."/>
            <person name="Hartog M."/>
            <person name="Hontelez J."/>
            <person name="Verver J."/>
            <person name="Yang W.-C."/>
            <person name="Schijlen E."/>
            <person name="Repin R."/>
            <person name="Schilthuizen M."/>
            <person name="Schranz E."/>
            <person name="Heidstra R."/>
            <person name="Miyata K."/>
            <person name="Fedorova E."/>
            <person name="Kohlen W."/>
            <person name="Bisseling T."/>
            <person name="Smit S."/>
            <person name="Geurts R."/>
        </authorList>
    </citation>
    <scope>NUCLEOTIDE SEQUENCE [LARGE SCALE GENOMIC DNA]</scope>
    <source>
        <strain evidence="5">cv. RG33-2</strain>
    </source>
</reference>
<feature type="domain" description="F-box" evidence="2">
    <location>
        <begin position="122"/>
        <end position="155"/>
    </location>
</feature>
<dbReference type="InterPro" id="IPR055290">
    <property type="entry name" value="At3g26010-like"/>
</dbReference>